<dbReference type="EMBL" id="JBANRG010000054">
    <property type="protein sequence ID" value="KAK7443584.1"/>
    <property type="molecule type" value="Genomic_DNA"/>
</dbReference>
<keyword evidence="2" id="KW-0812">Transmembrane</keyword>
<comment type="caution">
    <text evidence="3">The sequence shown here is derived from an EMBL/GenBank/DDBJ whole genome shotgun (WGS) entry which is preliminary data.</text>
</comment>
<feature type="transmembrane region" description="Helical" evidence="2">
    <location>
        <begin position="259"/>
        <end position="280"/>
    </location>
</feature>
<evidence type="ECO:0000313" key="3">
    <source>
        <dbReference type="EMBL" id="KAK7443584.1"/>
    </source>
</evidence>
<evidence type="ECO:0000313" key="4">
    <source>
        <dbReference type="Proteomes" id="UP001498398"/>
    </source>
</evidence>
<gene>
    <name evidence="3" type="ORF">VKT23_015756</name>
</gene>
<keyword evidence="4" id="KW-1185">Reference proteome</keyword>
<proteinExistence type="predicted"/>
<evidence type="ECO:0000256" key="2">
    <source>
        <dbReference type="SAM" id="Phobius"/>
    </source>
</evidence>
<feature type="transmembrane region" description="Helical" evidence="2">
    <location>
        <begin position="190"/>
        <end position="211"/>
    </location>
</feature>
<feature type="transmembrane region" description="Helical" evidence="2">
    <location>
        <begin position="150"/>
        <end position="170"/>
    </location>
</feature>
<reference evidence="3 4" key="1">
    <citation type="submission" date="2024-01" db="EMBL/GenBank/DDBJ databases">
        <title>A draft genome for the cacao thread blight pathogen Marasmiellus scandens.</title>
        <authorList>
            <person name="Baruah I.K."/>
            <person name="Leung J."/>
            <person name="Bukari Y."/>
            <person name="Amoako-Attah I."/>
            <person name="Meinhardt L.W."/>
            <person name="Bailey B.A."/>
            <person name="Cohen S.P."/>
        </authorList>
    </citation>
    <scope>NUCLEOTIDE SEQUENCE [LARGE SCALE GENOMIC DNA]</scope>
    <source>
        <strain evidence="3 4">GH-19</strain>
    </source>
</reference>
<sequence length="347" mass="37796">MNPVISSSLSPHPPAVMSDSENPALEHSWFAGLILSSVLYGILVWIVFQSIYLLIALPSGPSVRVQMFYIVYSLTIFAFMTADKACNLILADRMWIDHRLSEGGPLAYFAIHLQDWYNVFGSATAMFVNFLGDGLLLYRLYIIWNSTLPVMIIPTLIYMASTTMAIVSAVQSGDTGGFLARQTVSFAVPWIALTSAFNILVTALIAGRLLWARNQMRAVLGNEKTSVYTGVVAILVESALPFSMIGIIFAALLGKDNPVELVFTSVWGTLAAISPMLIILRVSMGRAWTKETMTQVSTGIDFHHTRGTFGTSTTAGDSATVDALSSRAHYQKSRSDSSASEDKSQVV</sequence>
<evidence type="ECO:0000256" key="1">
    <source>
        <dbReference type="SAM" id="MobiDB-lite"/>
    </source>
</evidence>
<protein>
    <submittedName>
        <fullName evidence="3">Uncharacterized protein</fullName>
    </submittedName>
</protein>
<feature type="transmembrane region" description="Helical" evidence="2">
    <location>
        <begin position="116"/>
        <end position="138"/>
    </location>
</feature>
<accession>A0ABR1J0K5</accession>
<feature type="transmembrane region" description="Helical" evidence="2">
    <location>
        <begin position="231"/>
        <end position="253"/>
    </location>
</feature>
<feature type="transmembrane region" description="Helical" evidence="2">
    <location>
        <begin position="29"/>
        <end position="55"/>
    </location>
</feature>
<name>A0ABR1J0K5_9AGAR</name>
<keyword evidence="2" id="KW-0472">Membrane</keyword>
<dbReference type="Proteomes" id="UP001498398">
    <property type="component" value="Unassembled WGS sequence"/>
</dbReference>
<feature type="region of interest" description="Disordered" evidence="1">
    <location>
        <begin position="326"/>
        <end position="347"/>
    </location>
</feature>
<keyword evidence="2" id="KW-1133">Transmembrane helix</keyword>
<organism evidence="3 4">
    <name type="scientific">Marasmiellus scandens</name>
    <dbReference type="NCBI Taxonomy" id="2682957"/>
    <lineage>
        <taxon>Eukaryota</taxon>
        <taxon>Fungi</taxon>
        <taxon>Dikarya</taxon>
        <taxon>Basidiomycota</taxon>
        <taxon>Agaricomycotina</taxon>
        <taxon>Agaricomycetes</taxon>
        <taxon>Agaricomycetidae</taxon>
        <taxon>Agaricales</taxon>
        <taxon>Marasmiineae</taxon>
        <taxon>Omphalotaceae</taxon>
        <taxon>Marasmiellus</taxon>
    </lineage>
</organism>
<feature type="transmembrane region" description="Helical" evidence="2">
    <location>
        <begin position="67"/>
        <end position="90"/>
    </location>
</feature>